<accession>A0A8R7PEW9</accession>
<organism evidence="1 2">
    <name type="scientific">Triticum urartu</name>
    <name type="common">Red wild einkorn</name>
    <name type="synonym">Crithodium urartu</name>
    <dbReference type="NCBI Taxonomy" id="4572"/>
    <lineage>
        <taxon>Eukaryota</taxon>
        <taxon>Viridiplantae</taxon>
        <taxon>Streptophyta</taxon>
        <taxon>Embryophyta</taxon>
        <taxon>Tracheophyta</taxon>
        <taxon>Spermatophyta</taxon>
        <taxon>Magnoliopsida</taxon>
        <taxon>Liliopsida</taxon>
        <taxon>Poales</taxon>
        <taxon>Poaceae</taxon>
        <taxon>BOP clade</taxon>
        <taxon>Pooideae</taxon>
        <taxon>Triticodae</taxon>
        <taxon>Triticeae</taxon>
        <taxon>Triticinae</taxon>
        <taxon>Triticum</taxon>
    </lineage>
</organism>
<evidence type="ECO:0000313" key="2">
    <source>
        <dbReference type="Proteomes" id="UP000015106"/>
    </source>
</evidence>
<dbReference type="Proteomes" id="UP000015106">
    <property type="component" value="Chromosome 2"/>
</dbReference>
<keyword evidence="2" id="KW-1185">Reference proteome</keyword>
<reference evidence="2" key="1">
    <citation type="journal article" date="2013" name="Nature">
        <title>Draft genome of the wheat A-genome progenitor Triticum urartu.</title>
        <authorList>
            <person name="Ling H.Q."/>
            <person name="Zhao S."/>
            <person name="Liu D."/>
            <person name="Wang J."/>
            <person name="Sun H."/>
            <person name="Zhang C."/>
            <person name="Fan H."/>
            <person name="Li D."/>
            <person name="Dong L."/>
            <person name="Tao Y."/>
            <person name="Gao C."/>
            <person name="Wu H."/>
            <person name="Li Y."/>
            <person name="Cui Y."/>
            <person name="Guo X."/>
            <person name="Zheng S."/>
            <person name="Wang B."/>
            <person name="Yu K."/>
            <person name="Liang Q."/>
            <person name="Yang W."/>
            <person name="Lou X."/>
            <person name="Chen J."/>
            <person name="Feng M."/>
            <person name="Jian J."/>
            <person name="Zhang X."/>
            <person name="Luo G."/>
            <person name="Jiang Y."/>
            <person name="Liu J."/>
            <person name="Wang Z."/>
            <person name="Sha Y."/>
            <person name="Zhang B."/>
            <person name="Wu H."/>
            <person name="Tang D."/>
            <person name="Shen Q."/>
            <person name="Xue P."/>
            <person name="Zou S."/>
            <person name="Wang X."/>
            <person name="Liu X."/>
            <person name="Wang F."/>
            <person name="Yang Y."/>
            <person name="An X."/>
            <person name="Dong Z."/>
            <person name="Zhang K."/>
            <person name="Zhang X."/>
            <person name="Luo M.C."/>
            <person name="Dvorak J."/>
            <person name="Tong Y."/>
            <person name="Wang J."/>
            <person name="Yang H."/>
            <person name="Li Z."/>
            <person name="Wang D."/>
            <person name="Zhang A."/>
            <person name="Wang J."/>
        </authorList>
    </citation>
    <scope>NUCLEOTIDE SEQUENCE</scope>
    <source>
        <strain evidence="2">cv. G1812</strain>
    </source>
</reference>
<sequence length="76" mass="8512">MYIEGELKLGYNRSALHFHAIFYIVKEHRPPAGYHAKHAHTLYYSGDGIDSNQNELKADAGELHVGEGESCEGVLR</sequence>
<proteinExistence type="predicted"/>
<protein>
    <submittedName>
        <fullName evidence="1">Uncharacterized protein</fullName>
    </submittedName>
</protein>
<reference evidence="1" key="3">
    <citation type="submission" date="2022-06" db="UniProtKB">
        <authorList>
            <consortium name="EnsemblPlants"/>
        </authorList>
    </citation>
    <scope>IDENTIFICATION</scope>
</reference>
<dbReference type="Gramene" id="TuG1812G0200002786.01.T01">
    <property type="protein sequence ID" value="TuG1812G0200002786.01.T01.cds443091"/>
    <property type="gene ID" value="TuG1812G0200002786.01"/>
</dbReference>
<dbReference type="AlphaFoldDB" id="A0A8R7PEW9"/>
<name>A0A8R7PEW9_TRIUA</name>
<dbReference type="EnsemblPlants" id="TuG1812G0200002786.01.T01">
    <property type="protein sequence ID" value="TuG1812G0200002786.01.T01.cds443091"/>
    <property type="gene ID" value="TuG1812G0200002786.01"/>
</dbReference>
<evidence type="ECO:0000313" key="1">
    <source>
        <dbReference type="EnsemblPlants" id="TuG1812G0200002786.01.T01.cds443091"/>
    </source>
</evidence>
<reference evidence="1" key="2">
    <citation type="submission" date="2018-03" db="EMBL/GenBank/DDBJ databases">
        <title>The Triticum urartu genome reveals the dynamic nature of wheat genome evolution.</title>
        <authorList>
            <person name="Ling H."/>
            <person name="Ma B."/>
            <person name="Shi X."/>
            <person name="Liu H."/>
            <person name="Dong L."/>
            <person name="Sun H."/>
            <person name="Cao Y."/>
            <person name="Gao Q."/>
            <person name="Zheng S."/>
            <person name="Li Y."/>
            <person name="Yu Y."/>
            <person name="Du H."/>
            <person name="Qi M."/>
            <person name="Li Y."/>
            <person name="Yu H."/>
            <person name="Cui Y."/>
            <person name="Wang N."/>
            <person name="Chen C."/>
            <person name="Wu H."/>
            <person name="Zhao Y."/>
            <person name="Zhang J."/>
            <person name="Li Y."/>
            <person name="Zhou W."/>
            <person name="Zhang B."/>
            <person name="Hu W."/>
            <person name="Eijk M."/>
            <person name="Tang J."/>
            <person name="Witsenboer H."/>
            <person name="Zhao S."/>
            <person name="Li Z."/>
            <person name="Zhang A."/>
            <person name="Wang D."/>
            <person name="Liang C."/>
        </authorList>
    </citation>
    <scope>NUCLEOTIDE SEQUENCE [LARGE SCALE GENOMIC DNA]</scope>
    <source>
        <strain evidence="1">cv. G1812</strain>
    </source>
</reference>